<keyword evidence="2" id="KW-1185">Reference proteome</keyword>
<organism evidence="1 2">
    <name type="scientific">Vaccinium darrowii</name>
    <dbReference type="NCBI Taxonomy" id="229202"/>
    <lineage>
        <taxon>Eukaryota</taxon>
        <taxon>Viridiplantae</taxon>
        <taxon>Streptophyta</taxon>
        <taxon>Embryophyta</taxon>
        <taxon>Tracheophyta</taxon>
        <taxon>Spermatophyta</taxon>
        <taxon>Magnoliopsida</taxon>
        <taxon>eudicotyledons</taxon>
        <taxon>Gunneridae</taxon>
        <taxon>Pentapetalae</taxon>
        <taxon>asterids</taxon>
        <taxon>Ericales</taxon>
        <taxon>Ericaceae</taxon>
        <taxon>Vaccinioideae</taxon>
        <taxon>Vaccinieae</taxon>
        <taxon>Vaccinium</taxon>
    </lineage>
</organism>
<accession>A0ACB7YFV1</accession>
<protein>
    <submittedName>
        <fullName evidence="1">Uncharacterized protein</fullName>
    </submittedName>
</protein>
<gene>
    <name evidence="1" type="ORF">Vadar_024289</name>
</gene>
<evidence type="ECO:0000313" key="1">
    <source>
        <dbReference type="EMBL" id="KAH7852393.1"/>
    </source>
</evidence>
<reference evidence="1 2" key="1">
    <citation type="journal article" date="2021" name="Hortic Res">
        <title>High-quality reference genome and annotation aids understanding of berry development for evergreen blueberry (Vaccinium darrowii).</title>
        <authorList>
            <person name="Yu J."/>
            <person name="Hulse-Kemp A.M."/>
            <person name="Babiker E."/>
            <person name="Staton M."/>
        </authorList>
    </citation>
    <scope>NUCLEOTIDE SEQUENCE [LARGE SCALE GENOMIC DNA]</scope>
    <source>
        <strain evidence="2">cv. NJ 8807/NJ 8810</strain>
        <tissue evidence="1">Young leaf</tissue>
    </source>
</reference>
<comment type="caution">
    <text evidence="1">The sequence shown here is derived from an EMBL/GenBank/DDBJ whole genome shotgun (WGS) entry which is preliminary data.</text>
</comment>
<evidence type="ECO:0000313" key="2">
    <source>
        <dbReference type="Proteomes" id="UP000828048"/>
    </source>
</evidence>
<name>A0ACB7YFV1_9ERIC</name>
<sequence length="559" mass="61255">MRNFSVQKLDENLPIEADWKVTVLTFLDKNANSTEVGYKKLINQSKEYDSRPNQVLIQETPKWKKLLSFVGPGFLVSVAYLDPGNLETDLQAGANHKYELLWIVLLGLIFALIIQSRSANLGVVTGKHLSEHCKTEYPSPVNYILWLLAEVAVIAADIPEVIGTAFALNLLFHIPIWCGVLLAGLNTLLLLGLQRYGIRKLEVAIGILVLVVGGCFFSVMVQAKPSPEEIITGMFVPKLSGTGATRDAIALIGALNMPHNLFLHSALVISRKINHSFEGIRSARKYFLLESGVALFIAFLINVSVVSVSGSVCWQQNLSLENKAQCENITLNSAAFLLKNALGNWSSKVYAISLLASGQSSTVTGTYAGQFIMQGFLDLKMELWLRNLVTRFIAIAPSLVACIIGGASGASRLIIIASMILSFELPFALVPLLRFTSSEVKMGRHKSSVMVTFLSWLLGFCSIGINLYFLSTTVMGRIITENHSSKASSIVAGVFIFPIMILYVSLLFYLTMKKETPVTIGSSTLVMNPVRSSASEMERRSEGIPKVYEMEGDDDIVSV</sequence>
<proteinExistence type="predicted"/>
<dbReference type="EMBL" id="CM037158">
    <property type="protein sequence ID" value="KAH7852393.1"/>
    <property type="molecule type" value="Genomic_DNA"/>
</dbReference>
<dbReference type="Proteomes" id="UP000828048">
    <property type="component" value="Chromosome 8"/>
</dbReference>